<proteinExistence type="predicted"/>
<gene>
    <name evidence="1" type="ORF">A3C11_00440</name>
</gene>
<name>A0A1G2KML8_9BACT</name>
<protein>
    <submittedName>
        <fullName evidence="1">Uncharacterized protein</fullName>
    </submittedName>
</protein>
<dbReference type="AlphaFoldDB" id="A0A1G2KML8"/>
<dbReference type="Proteomes" id="UP000177362">
    <property type="component" value="Unassembled WGS sequence"/>
</dbReference>
<sequence length="164" mass="19078">MKGGGDMETDFRLGIFSSNQLDRSYGLLLEDLQSRRFKGPVDYLMHRGDQTSDQNLLALRLARPVPGEMAILYARFQRDERQGAAPTSFGLWCGRPAGLLPEHCRTLADFTSHLARQLAAWEGEWRRHFEERYRLYDPSRLEFSWTWKDPLRAYPFLIVCLHTA</sequence>
<reference evidence="1 2" key="1">
    <citation type="journal article" date="2016" name="Nat. Commun.">
        <title>Thousands of microbial genomes shed light on interconnected biogeochemical processes in an aquifer system.</title>
        <authorList>
            <person name="Anantharaman K."/>
            <person name="Brown C.T."/>
            <person name="Hug L.A."/>
            <person name="Sharon I."/>
            <person name="Castelle C.J."/>
            <person name="Probst A.J."/>
            <person name="Thomas B.C."/>
            <person name="Singh A."/>
            <person name="Wilkins M.J."/>
            <person name="Karaoz U."/>
            <person name="Brodie E.L."/>
            <person name="Williams K.H."/>
            <person name="Hubbard S.S."/>
            <person name="Banfield J.F."/>
        </authorList>
    </citation>
    <scope>NUCLEOTIDE SEQUENCE [LARGE SCALE GENOMIC DNA]</scope>
</reference>
<organism evidence="1 2">
    <name type="scientific">Candidatus Sungbacteria bacterium RIFCSPHIGHO2_02_FULL_49_12</name>
    <dbReference type="NCBI Taxonomy" id="1802271"/>
    <lineage>
        <taxon>Bacteria</taxon>
        <taxon>Candidatus Sungiibacteriota</taxon>
    </lineage>
</organism>
<accession>A0A1G2KML8</accession>
<dbReference type="EMBL" id="MHQJ01000043">
    <property type="protein sequence ID" value="OHA00514.1"/>
    <property type="molecule type" value="Genomic_DNA"/>
</dbReference>
<comment type="caution">
    <text evidence="1">The sequence shown here is derived from an EMBL/GenBank/DDBJ whole genome shotgun (WGS) entry which is preliminary data.</text>
</comment>
<evidence type="ECO:0000313" key="2">
    <source>
        <dbReference type="Proteomes" id="UP000177362"/>
    </source>
</evidence>
<evidence type="ECO:0000313" key="1">
    <source>
        <dbReference type="EMBL" id="OHA00514.1"/>
    </source>
</evidence>